<feature type="transmembrane region" description="Helical" evidence="5">
    <location>
        <begin position="6"/>
        <end position="23"/>
    </location>
</feature>
<keyword evidence="3 5" id="KW-1133">Transmembrane helix</keyword>
<dbReference type="GO" id="GO:0016020">
    <property type="term" value="C:membrane"/>
    <property type="evidence" value="ECO:0007669"/>
    <property type="project" value="UniProtKB-SubCell"/>
</dbReference>
<evidence type="ECO:0000256" key="3">
    <source>
        <dbReference type="ARBA" id="ARBA00022989"/>
    </source>
</evidence>
<comment type="caution">
    <text evidence="6">The sequence shown here is derived from an EMBL/GenBank/DDBJ whole genome shotgun (WGS) entry which is preliminary data.</text>
</comment>
<feature type="transmembrane region" description="Helical" evidence="5">
    <location>
        <begin position="85"/>
        <end position="104"/>
    </location>
</feature>
<comment type="subcellular location">
    <subcellularLocation>
        <location evidence="1">Membrane</location>
        <topology evidence="1">Multi-pass membrane protein</topology>
    </subcellularLocation>
</comment>
<protein>
    <recommendedName>
        <fullName evidence="8">Major facilitator superfamily (MFS) profile domain-containing protein</fullName>
    </recommendedName>
</protein>
<evidence type="ECO:0000256" key="5">
    <source>
        <dbReference type="SAM" id="Phobius"/>
    </source>
</evidence>
<dbReference type="GO" id="GO:0022857">
    <property type="term" value="F:transmembrane transporter activity"/>
    <property type="evidence" value="ECO:0007669"/>
    <property type="project" value="InterPro"/>
</dbReference>
<reference evidence="6" key="1">
    <citation type="journal article" date="2019" name="bioRxiv">
        <title>The Genome of the Zebra Mussel, Dreissena polymorpha: A Resource for Invasive Species Research.</title>
        <authorList>
            <person name="McCartney M.A."/>
            <person name="Auch B."/>
            <person name="Kono T."/>
            <person name="Mallez S."/>
            <person name="Zhang Y."/>
            <person name="Obille A."/>
            <person name="Becker A."/>
            <person name="Abrahante J.E."/>
            <person name="Garbe J."/>
            <person name="Badalamenti J.P."/>
            <person name="Herman A."/>
            <person name="Mangelson H."/>
            <person name="Liachko I."/>
            <person name="Sullivan S."/>
            <person name="Sone E.D."/>
            <person name="Koren S."/>
            <person name="Silverstein K.A.T."/>
            <person name="Beckman K.B."/>
            <person name="Gohl D.M."/>
        </authorList>
    </citation>
    <scope>NUCLEOTIDE SEQUENCE</scope>
    <source>
        <strain evidence="6">Duluth1</strain>
        <tissue evidence="6">Whole animal</tissue>
    </source>
</reference>
<dbReference type="EMBL" id="JAIWYP010000015">
    <property type="protein sequence ID" value="KAH3700823.1"/>
    <property type="molecule type" value="Genomic_DNA"/>
</dbReference>
<gene>
    <name evidence="6" type="ORF">DPMN_075803</name>
</gene>
<sequence length="287" mass="31251">MLFFAVMFGVVNLLCVFLLRIYVIKDVTGDIQITYMKDSNGVVIDEITLAVNGRNEINKNSNGDISNQTENDSTPKTIRETLCNLDYHIFSWVFALASSVGLVYGNNITVTSKAVGFDYYNDKLLIIIPITNAIVSASIGVISDKIQKKIPRPTIVVIACISYVIAQALAVALADKLTVLVIATAFVGFSTGIMWSICPTIMKERFSVEHLGRNWGIAIMLAAVAAFVSQLVFGALYDARVTDANNCYGITCVQSGYGVSLSMAVLSLVLGILLITRRRCCHANRIS</sequence>
<organism evidence="6 7">
    <name type="scientific">Dreissena polymorpha</name>
    <name type="common">Zebra mussel</name>
    <name type="synonym">Mytilus polymorpha</name>
    <dbReference type="NCBI Taxonomy" id="45954"/>
    <lineage>
        <taxon>Eukaryota</taxon>
        <taxon>Metazoa</taxon>
        <taxon>Spiralia</taxon>
        <taxon>Lophotrochozoa</taxon>
        <taxon>Mollusca</taxon>
        <taxon>Bivalvia</taxon>
        <taxon>Autobranchia</taxon>
        <taxon>Heteroconchia</taxon>
        <taxon>Euheterodonta</taxon>
        <taxon>Imparidentia</taxon>
        <taxon>Neoheterodontei</taxon>
        <taxon>Myida</taxon>
        <taxon>Dreissenoidea</taxon>
        <taxon>Dreissenidae</taxon>
        <taxon>Dreissena</taxon>
    </lineage>
</organism>
<keyword evidence="4 5" id="KW-0472">Membrane</keyword>
<feature type="transmembrane region" description="Helical" evidence="5">
    <location>
        <begin position="180"/>
        <end position="202"/>
    </location>
</feature>
<keyword evidence="7" id="KW-1185">Reference proteome</keyword>
<dbReference type="PANTHER" id="PTHR21576">
    <property type="entry name" value="UNCHARACTERIZED NODULIN-LIKE PROTEIN"/>
    <property type="match status" value="1"/>
</dbReference>
<feature type="transmembrane region" description="Helical" evidence="5">
    <location>
        <begin position="214"/>
        <end position="237"/>
    </location>
</feature>
<feature type="transmembrane region" description="Helical" evidence="5">
    <location>
        <begin position="257"/>
        <end position="276"/>
    </location>
</feature>
<dbReference type="InterPro" id="IPR011701">
    <property type="entry name" value="MFS"/>
</dbReference>
<evidence type="ECO:0000256" key="4">
    <source>
        <dbReference type="ARBA" id="ARBA00023136"/>
    </source>
</evidence>
<evidence type="ECO:0000313" key="6">
    <source>
        <dbReference type="EMBL" id="KAH3700823.1"/>
    </source>
</evidence>
<dbReference type="PANTHER" id="PTHR21576:SF158">
    <property type="entry name" value="RIBOSOMAL RNA-PROCESSING PROTEIN 12-LIKE CONSERVED DOMAIN-CONTAINING PROTEIN"/>
    <property type="match status" value="1"/>
</dbReference>
<dbReference type="Proteomes" id="UP000828390">
    <property type="component" value="Unassembled WGS sequence"/>
</dbReference>
<reference evidence="6" key="2">
    <citation type="submission" date="2020-11" db="EMBL/GenBank/DDBJ databases">
        <authorList>
            <person name="McCartney M.A."/>
            <person name="Auch B."/>
            <person name="Kono T."/>
            <person name="Mallez S."/>
            <person name="Becker A."/>
            <person name="Gohl D.M."/>
            <person name="Silverstein K.A.T."/>
            <person name="Koren S."/>
            <person name="Bechman K.B."/>
            <person name="Herman A."/>
            <person name="Abrahante J.E."/>
            <person name="Garbe J."/>
        </authorList>
    </citation>
    <scope>NUCLEOTIDE SEQUENCE</scope>
    <source>
        <strain evidence="6">Duluth1</strain>
        <tissue evidence="6">Whole animal</tissue>
    </source>
</reference>
<dbReference type="AlphaFoldDB" id="A0A9D3YL43"/>
<proteinExistence type="predicted"/>
<dbReference type="SUPFAM" id="SSF103473">
    <property type="entry name" value="MFS general substrate transporter"/>
    <property type="match status" value="1"/>
</dbReference>
<accession>A0A9D3YL43</accession>
<feature type="transmembrane region" description="Helical" evidence="5">
    <location>
        <begin position="124"/>
        <end position="142"/>
    </location>
</feature>
<dbReference type="InterPro" id="IPR036259">
    <property type="entry name" value="MFS_trans_sf"/>
</dbReference>
<keyword evidence="2 5" id="KW-0812">Transmembrane</keyword>
<name>A0A9D3YL43_DREPO</name>
<evidence type="ECO:0000256" key="2">
    <source>
        <dbReference type="ARBA" id="ARBA00022692"/>
    </source>
</evidence>
<evidence type="ECO:0008006" key="8">
    <source>
        <dbReference type="Google" id="ProtNLM"/>
    </source>
</evidence>
<dbReference type="Pfam" id="PF07690">
    <property type="entry name" value="MFS_1"/>
    <property type="match status" value="1"/>
</dbReference>
<feature type="transmembrane region" description="Helical" evidence="5">
    <location>
        <begin position="154"/>
        <end position="174"/>
    </location>
</feature>
<evidence type="ECO:0000313" key="7">
    <source>
        <dbReference type="Proteomes" id="UP000828390"/>
    </source>
</evidence>
<dbReference type="Gene3D" id="1.20.1250.20">
    <property type="entry name" value="MFS general substrate transporter like domains"/>
    <property type="match status" value="1"/>
</dbReference>
<evidence type="ECO:0000256" key="1">
    <source>
        <dbReference type="ARBA" id="ARBA00004141"/>
    </source>
</evidence>